<reference evidence="1 2" key="1">
    <citation type="submission" date="2020-08" db="EMBL/GenBank/DDBJ databases">
        <title>The Agave Microbiome: Exploring the role of microbial communities in plant adaptations to desert environments.</title>
        <authorList>
            <person name="Partida-Martinez L.P."/>
        </authorList>
    </citation>
    <scope>NUCLEOTIDE SEQUENCE [LARGE SCALE GENOMIC DNA]</scope>
    <source>
        <strain evidence="1 2">AS2.3</strain>
    </source>
</reference>
<gene>
    <name evidence="1" type="ORF">HD841_000548</name>
</gene>
<evidence type="ECO:0000313" key="2">
    <source>
        <dbReference type="Proteomes" id="UP000517753"/>
    </source>
</evidence>
<proteinExistence type="predicted"/>
<accession>A0A7Y9FK28</accession>
<keyword evidence="2" id="KW-1185">Reference proteome</keyword>
<name>A0A7Y9FK28_9SPHN</name>
<dbReference type="Proteomes" id="UP000517753">
    <property type="component" value="Unassembled WGS sequence"/>
</dbReference>
<dbReference type="AlphaFoldDB" id="A0A7Y9FK28"/>
<dbReference type="GO" id="GO:0016740">
    <property type="term" value="F:transferase activity"/>
    <property type="evidence" value="ECO:0007669"/>
    <property type="project" value="UniProtKB-KW"/>
</dbReference>
<dbReference type="EMBL" id="JACCBY010000001">
    <property type="protein sequence ID" value="NYD88779.1"/>
    <property type="molecule type" value="Genomic_DNA"/>
</dbReference>
<keyword evidence="1" id="KW-0808">Transferase</keyword>
<comment type="caution">
    <text evidence="1">The sequence shown here is derived from an EMBL/GenBank/DDBJ whole genome shotgun (WGS) entry which is preliminary data.</text>
</comment>
<evidence type="ECO:0000313" key="1">
    <source>
        <dbReference type="EMBL" id="NYD88779.1"/>
    </source>
</evidence>
<organism evidence="1 2">
    <name type="scientific">Sphingomonas melonis</name>
    <dbReference type="NCBI Taxonomy" id="152682"/>
    <lineage>
        <taxon>Bacteria</taxon>
        <taxon>Pseudomonadati</taxon>
        <taxon>Pseudomonadota</taxon>
        <taxon>Alphaproteobacteria</taxon>
        <taxon>Sphingomonadales</taxon>
        <taxon>Sphingomonadaceae</taxon>
        <taxon>Sphingomonas</taxon>
    </lineage>
</organism>
<protein>
    <submittedName>
        <fullName evidence="1">Putative GNAT family acetyltransferase</fullName>
    </submittedName>
</protein>
<sequence length="163" mass="17873">MQCSMSDHTVVGSRAPLTKARLHAKLMRGIARGIDKAGGKGRFADAIDLSVQALDKQLSGSMPSVEVLDRMLTVEDTILDDWMRGHGKRVVDENAVCDVDDMQLLISRVLVMIAEAEHPDGPGGRTVVPQEYLAGEKLMRDLHSVSGQWLEKCAAIRRPREVA</sequence>